<evidence type="ECO:0000259" key="9">
    <source>
        <dbReference type="Pfam" id="PF01343"/>
    </source>
</evidence>
<evidence type="ECO:0000256" key="6">
    <source>
        <dbReference type="ARBA" id="ARBA00023136"/>
    </source>
</evidence>
<dbReference type="InterPro" id="IPR004634">
    <property type="entry name" value="Pept_S49_pIV"/>
</dbReference>
<keyword evidence="6 8" id="KW-0472">Membrane</keyword>
<keyword evidence="11" id="KW-1185">Reference proteome</keyword>
<keyword evidence="3" id="KW-0645">Protease</keyword>
<keyword evidence="8" id="KW-0812">Transmembrane</keyword>
<dbReference type="NCBIfam" id="TIGR00706">
    <property type="entry name" value="SppA_dom"/>
    <property type="match status" value="1"/>
</dbReference>
<dbReference type="CDD" id="cd07018">
    <property type="entry name" value="S49_SppA_67K_type"/>
    <property type="match status" value="1"/>
</dbReference>
<keyword evidence="8" id="KW-1133">Transmembrane helix</keyword>
<accession>A0ABV7FG66</accession>
<protein>
    <submittedName>
        <fullName evidence="10">Signal peptide peptidase SppA</fullName>
        <ecNumber evidence="10">3.4.21.-</ecNumber>
    </submittedName>
</protein>
<dbReference type="PIRSF" id="PIRSF001217">
    <property type="entry name" value="Protease_4_SppA"/>
    <property type="match status" value="1"/>
</dbReference>
<feature type="transmembrane region" description="Helical" evidence="8">
    <location>
        <begin position="78"/>
        <end position="97"/>
    </location>
</feature>
<dbReference type="NCBIfam" id="TIGR00705">
    <property type="entry name" value="SppA_67K"/>
    <property type="match status" value="1"/>
</dbReference>
<evidence type="ECO:0000313" key="10">
    <source>
        <dbReference type="EMBL" id="MFC3116624.1"/>
    </source>
</evidence>
<evidence type="ECO:0000256" key="3">
    <source>
        <dbReference type="ARBA" id="ARBA00022670"/>
    </source>
</evidence>
<gene>
    <name evidence="10" type="primary">sppA</name>
    <name evidence="10" type="ORF">ACFODX_13715</name>
</gene>
<comment type="similarity">
    <text evidence="2">Belongs to the peptidase S49 family.</text>
</comment>
<comment type="caution">
    <text evidence="10">The sequence shown here is derived from an EMBL/GenBank/DDBJ whole genome shotgun (WGS) entry which is preliminary data.</text>
</comment>
<proteinExistence type="inferred from homology"/>
<dbReference type="EC" id="3.4.21.-" evidence="10"/>
<dbReference type="SUPFAM" id="SSF52096">
    <property type="entry name" value="ClpP/crotonase"/>
    <property type="match status" value="2"/>
</dbReference>
<dbReference type="Gene3D" id="3.90.226.10">
    <property type="entry name" value="2-enoyl-CoA Hydratase, Chain A, domain 1"/>
    <property type="match status" value="3"/>
</dbReference>
<dbReference type="Proteomes" id="UP001595555">
    <property type="component" value="Unassembled WGS sequence"/>
</dbReference>
<dbReference type="PANTHER" id="PTHR33209">
    <property type="entry name" value="PROTEASE 4"/>
    <property type="match status" value="1"/>
</dbReference>
<evidence type="ECO:0000256" key="1">
    <source>
        <dbReference type="ARBA" id="ARBA00004370"/>
    </source>
</evidence>
<keyword evidence="5" id="KW-0720">Serine protease</keyword>
<evidence type="ECO:0000256" key="4">
    <source>
        <dbReference type="ARBA" id="ARBA00022801"/>
    </source>
</evidence>
<organism evidence="10 11">
    <name type="scientific">Cellvibrio fontiphilus</name>
    <dbReference type="NCBI Taxonomy" id="1815559"/>
    <lineage>
        <taxon>Bacteria</taxon>
        <taxon>Pseudomonadati</taxon>
        <taxon>Pseudomonadota</taxon>
        <taxon>Gammaproteobacteria</taxon>
        <taxon>Cellvibrionales</taxon>
        <taxon>Cellvibrionaceae</taxon>
        <taxon>Cellvibrio</taxon>
    </lineage>
</organism>
<evidence type="ECO:0000256" key="2">
    <source>
        <dbReference type="ARBA" id="ARBA00008683"/>
    </source>
</evidence>
<keyword evidence="4 10" id="KW-0378">Hydrolase</keyword>
<dbReference type="PANTHER" id="PTHR33209:SF1">
    <property type="entry name" value="PEPTIDASE S49 DOMAIN-CONTAINING PROTEIN"/>
    <property type="match status" value="1"/>
</dbReference>
<reference evidence="11" key="1">
    <citation type="journal article" date="2019" name="Int. J. Syst. Evol. Microbiol.">
        <title>The Global Catalogue of Microorganisms (GCM) 10K type strain sequencing project: providing services to taxonomists for standard genome sequencing and annotation.</title>
        <authorList>
            <consortium name="The Broad Institute Genomics Platform"/>
            <consortium name="The Broad Institute Genome Sequencing Center for Infectious Disease"/>
            <person name="Wu L."/>
            <person name="Ma J."/>
        </authorList>
    </citation>
    <scope>NUCLEOTIDE SEQUENCE [LARGE SCALE GENOMIC DNA]</scope>
    <source>
        <strain evidence="11">KCTC 52237</strain>
    </source>
</reference>
<evidence type="ECO:0000256" key="8">
    <source>
        <dbReference type="SAM" id="Phobius"/>
    </source>
</evidence>
<dbReference type="InterPro" id="IPR047217">
    <property type="entry name" value="S49_SppA_67K_type_N"/>
</dbReference>
<dbReference type="InterPro" id="IPR002142">
    <property type="entry name" value="Peptidase_S49"/>
</dbReference>
<sequence>MSVNYYEPPVAQAAPNHENSSHSHQQNNQQNNQQHNQPPQSPPPRQTGGGYTPKPKASGRLRRIFGGMGAAVTTLRNTLANIIFIIILLLIIASFSGKASLPLPESFALRIAPTGILVDQRSYIDPASLLLSDENPQENETLVSDLVAAIHHAEKDTRVKLLVIEPGRMLAGGLSKLNEIGQALEQFKTSGKKVIAVSNYYSQDQYYLASFADEIYLHDMGVVEITGYGRYMNYYKSALDKLGVTIHAFRSGKYKDYLEPYLRDDMSAESREHNEQWINELWANYTGNIERLRRLPPGSINDYVNNLDVHMTLTSGDSAKLAVEKALVDKVGSRHELLSTLINAAGKSKEGDNYNGVDVNAYLADVNKKVHPDSNKVAVLVAAGAISDGRQPEGSVGSETMLELLRQVQDDNNIKALVIRIDSGGGSAFASEIIRSELVALREKNIPIYVSMGSVAASGGYWIATAADKIWAQPTTITGSIGVFGAFPTLEKSLEKIGVYTDGVGTTELAGSMRLDRPLSAKASKVVQQGVDNIYERFITLVADARKQDKEAIHNIAQGHVWTGNKAKEIGLVDELGTLNDAIKAIAEAADLSSYKVEFVQRPLSPKEEFLRSLTQSQAGALAPKSLLANWSSLGLLNDLGASVKPLLDLNAMNDPQGIYVKCLDCVAP</sequence>
<dbReference type="RefSeq" id="WP_378120051.1">
    <property type="nucleotide sequence ID" value="NZ_JBHRTF010000004.1"/>
</dbReference>
<evidence type="ECO:0000256" key="7">
    <source>
        <dbReference type="SAM" id="MobiDB-lite"/>
    </source>
</evidence>
<feature type="domain" description="Peptidase S49" evidence="9">
    <location>
        <begin position="441"/>
        <end position="592"/>
    </location>
</feature>
<dbReference type="Gene3D" id="6.20.330.10">
    <property type="match status" value="1"/>
</dbReference>
<dbReference type="Pfam" id="PF01343">
    <property type="entry name" value="Peptidase_S49"/>
    <property type="match status" value="2"/>
</dbReference>
<dbReference type="InterPro" id="IPR004635">
    <property type="entry name" value="Pept_S49_SppA"/>
</dbReference>
<feature type="domain" description="Peptidase S49" evidence="9">
    <location>
        <begin position="187"/>
        <end position="341"/>
    </location>
</feature>
<feature type="region of interest" description="Disordered" evidence="7">
    <location>
        <begin position="1"/>
        <end position="59"/>
    </location>
</feature>
<dbReference type="InterPro" id="IPR029045">
    <property type="entry name" value="ClpP/crotonase-like_dom_sf"/>
</dbReference>
<feature type="compositionally biased region" description="Low complexity" evidence="7">
    <location>
        <begin position="15"/>
        <end position="38"/>
    </location>
</feature>
<name>A0ABV7FG66_9GAMM</name>
<dbReference type="GO" id="GO:0016787">
    <property type="term" value="F:hydrolase activity"/>
    <property type="evidence" value="ECO:0007669"/>
    <property type="project" value="UniProtKB-KW"/>
</dbReference>
<dbReference type="CDD" id="cd07023">
    <property type="entry name" value="S49_Sppa_N_C"/>
    <property type="match status" value="1"/>
</dbReference>
<dbReference type="InterPro" id="IPR047272">
    <property type="entry name" value="S49_SppA_C"/>
</dbReference>
<evidence type="ECO:0000313" key="11">
    <source>
        <dbReference type="Proteomes" id="UP001595555"/>
    </source>
</evidence>
<comment type="subcellular location">
    <subcellularLocation>
        <location evidence="1">Membrane</location>
    </subcellularLocation>
</comment>
<evidence type="ECO:0000256" key="5">
    <source>
        <dbReference type="ARBA" id="ARBA00022825"/>
    </source>
</evidence>
<dbReference type="EMBL" id="JBHRTF010000004">
    <property type="protein sequence ID" value="MFC3116624.1"/>
    <property type="molecule type" value="Genomic_DNA"/>
</dbReference>